<dbReference type="AlphaFoldDB" id="A0A0X3VIW8"/>
<evidence type="ECO:0000313" key="2">
    <source>
        <dbReference type="EMBL" id="KUL44202.1"/>
    </source>
</evidence>
<dbReference type="EMBL" id="LLZJ01000414">
    <property type="protein sequence ID" value="KUL44202.1"/>
    <property type="molecule type" value="Genomic_DNA"/>
</dbReference>
<comment type="caution">
    <text evidence="2">The sequence shown here is derived from an EMBL/GenBank/DDBJ whole genome shotgun (WGS) entry which is preliminary data.</text>
</comment>
<gene>
    <name evidence="2" type="ORF">ADL28_40540</name>
</gene>
<dbReference type="Proteomes" id="UP000053413">
    <property type="component" value="Unassembled WGS sequence"/>
</dbReference>
<name>A0A0X3VIW8_STRVO</name>
<evidence type="ECO:0000313" key="3">
    <source>
        <dbReference type="Proteomes" id="UP000053413"/>
    </source>
</evidence>
<feature type="compositionally biased region" description="Basic and acidic residues" evidence="1">
    <location>
        <begin position="87"/>
        <end position="98"/>
    </location>
</feature>
<protein>
    <submittedName>
        <fullName evidence="2">Uncharacterized protein</fullName>
    </submittedName>
</protein>
<evidence type="ECO:0000256" key="1">
    <source>
        <dbReference type="SAM" id="MobiDB-lite"/>
    </source>
</evidence>
<proteinExistence type="predicted"/>
<reference evidence="3" key="1">
    <citation type="submission" date="2015-10" db="EMBL/GenBank/DDBJ databases">
        <authorList>
            <person name="Ju K.-S."/>
            <person name="Doroghazi J.R."/>
            <person name="Metcalf W.W."/>
        </authorList>
    </citation>
    <scope>NUCLEOTIDE SEQUENCE [LARGE SCALE GENOMIC DNA]</scope>
    <source>
        <strain evidence="3">NRRL F-8817</strain>
    </source>
</reference>
<accession>A0A0X3VIW8</accession>
<feature type="region of interest" description="Disordered" evidence="1">
    <location>
        <begin position="42"/>
        <end position="113"/>
    </location>
</feature>
<sequence length="113" mass="12059">MAAMSAFLTATAFLVLVAVAAYVIHRLGLQHAARIAAYRYSTPRPGRRGRCAPQPYAAPRVRIPAGPARPATPPPSARSAATRARGVHADPGPREERPGPWTEASEDLEHLST</sequence>
<organism evidence="2 3">
    <name type="scientific">Streptomyces violaceusniger</name>
    <dbReference type="NCBI Taxonomy" id="68280"/>
    <lineage>
        <taxon>Bacteria</taxon>
        <taxon>Bacillati</taxon>
        <taxon>Actinomycetota</taxon>
        <taxon>Actinomycetes</taxon>
        <taxon>Kitasatosporales</taxon>
        <taxon>Streptomycetaceae</taxon>
        <taxon>Streptomyces</taxon>
        <taxon>Streptomyces violaceusniger group</taxon>
    </lineage>
</organism>